<dbReference type="InterPro" id="IPR005135">
    <property type="entry name" value="Endo/exonuclease/phosphatase"/>
</dbReference>
<name>A0A818FVM0_9BILA</name>
<dbReference type="InterPro" id="IPR036691">
    <property type="entry name" value="Endo/exonu/phosph_ase_sf"/>
</dbReference>
<dbReference type="Pfam" id="PF03372">
    <property type="entry name" value="Exo_endo_phos"/>
    <property type="match status" value="1"/>
</dbReference>
<protein>
    <recommendedName>
        <fullName evidence="1">Endonuclease/exonuclease/phosphatase domain-containing protein</fullName>
    </recommendedName>
</protein>
<sequence length="546" mass="65015">MFTTVARINIYSSSQRLTRYLIPSFSISSNNRQYYSIENQTTPPHITHYLINLHSWKLTHQPREPSLHWNPRFRQQQIQTEQQQEEDQLSENWDSWFQQKTTPKLRPFSQRNNLLSENQLYFLDSSHLTSMPKRSREYESHTEISNKREKYSHFEPNLPKRTWSNTIYEEHLTKSRYHHFNFHIVSYNILAQKLIEDNESLYDDCQENNLKWNHRKERLLREILHQDADIVCLQEMQKEHYKYDFRPKMSHHGYDSIYIKRSGDKSDGCCLFYKTDRLRLIDSKTVPFYQRNIQLLDRDNCGLIALFQPVTSKATSDDLFCVATTHLLFSPKRGDIKLAQIQYFLAEIDRLSMKNASLNSYYPIIICGDFNAQPQSPLSKFLINGHIKYDKFRSIEISGQIPRSVINNRFSLQLPSNELLPTSFVTSDCRFPKKLSQHEKDELIFKNYMNQTPSAILTHNKNFHSAYDLNDLSDVTTCINNETNLVDYIFYTKQDNDRYRLNLLSRYDLYKQQQMLNLHLPNHQFASDHFLLAAKFALKLKKKKKK</sequence>
<proteinExistence type="predicted"/>
<dbReference type="Gene3D" id="3.60.10.10">
    <property type="entry name" value="Endonuclease/exonuclease/phosphatase"/>
    <property type="match status" value="1"/>
</dbReference>
<accession>A0A818FVM0</accession>
<dbReference type="GO" id="GO:0000175">
    <property type="term" value="F:3'-5'-RNA exonuclease activity"/>
    <property type="evidence" value="ECO:0007669"/>
    <property type="project" value="TreeGrafter"/>
</dbReference>
<dbReference type="Proteomes" id="UP000663844">
    <property type="component" value="Unassembled WGS sequence"/>
</dbReference>
<dbReference type="PANTHER" id="PTHR12121:SF34">
    <property type="entry name" value="PROTEIN ANGEL"/>
    <property type="match status" value="1"/>
</dbReference>
<gene>
    <name evidence="2" type="ORF">OXD698_LOCUS53</name>
</gene>
<dbReference type="AlphaFoldDB" id="A0A818FVM0"/>
<evidence type="ECO:0000313" key="2">
    <source>
        <dbReference type="EMBL" id="CAF3479544.1"/>
    </source>
</evidence>
<feature type="domain" description="Endonuclease/exonuclease/phosphatase" evidence="1">
    <location>
        <begin position="186"/>
        <end position="493"/>
    </location>
</feature>
<comment type="caution">
    <text evidence="2">The sequence shown here is derived from an EMBL/GenBank/DDBJ whole genome shotgun (WGS) entry which is preliminary data.</text>
</comment>
<organism evidence="2 3">
    <name type="scientific">Adineta steineri</name>
    <dbReference type="NCBI Taxonomy" id="433720"/>
    <lineage>
        <taxon>Eukaryota</taxon>
        <taxon>Metazoa</taxon>
        <taxon>Spiralia</taxon>
        <taxon>Gnathifera</taxon>
        <taxon>Rotifera</taxon>
        <taxon>Eurotatoria</taxon>
        <taxon>Bdelloidea</taxon>
        <taxon>Adinetida</taxon>
        <taxon>Adinetidae</taxon>
        <taxon>Adineta</taxon>
    </lineage>
</organism>
<evidence type="ECO:0000313" key="3">
    <source>
        <dbReference type="Proteomes" id="UP000663844"/>
    </source>
</evidence>
<dbReference type="EMBL" id="CAJOAZ010000001">
    <property type="protein sequence ID" value="CAF3479544.1"/>
    <property type="molecule type" value="Genomic_DNA"/>
</dbReference>
<dbReference type="SUPFAM" id="SSF56219">
    <property type="entry name" value="DNase I-like"/>
    <property type="match status" value="1"/>
</dbReference>
<dbReference type="PANTHER" id="PTHR12121">
    <property type="entry name" value="CARBON CATABOLITE REPRESSOR PROTEIN 4"/>
    <property type="match status" value="1"/>
</dbReference>
<dbReference type="InterPro" id="IPR050410">
    <property type="entry name" value="CCR4/nocturin_mRNA_transcr"/>
</dbReference>
<reference evidence="2" key="1">
    <citation type="submission" date="2021-02" db="EMBL/GenBank/DDBJ databases">
        <authorList>
            <person name="Nowell W R."/>
        </authorList>
    </citation>
    <scope>NUCLEOTIDE SEQUENCE</scope>
</reference>
<evidence type="ECO:0000259" key="1">
    <source>
        <dbReference type="Pfam" id="PF03372"/>
    </source>
</evidence>